<evidence type="ECO:0000313" key="1">
    <source>
        <dbReference type="EMBL" id="QHU20674.1"/>
    </source>
</evidence>
<reference evidence="1" key="1">
    <citation type="journal article" date="2020" name="Nature">
        <title>Giant virus diversity and host interactions through global metagenomics.</title>
        <authorList>
            <person name="Schulz F."/>
            <person name="Roux S."/>
            <person name="Paez-Espino D."/>
            <person name="Jungbluth S."/>
            <person name="Walsh D.A."/>
            <person name="Denef V.J."/>
            <person name="McMahon K.D."/>
            <person name="Konstantinidis K.T."/>
            <person name="Eloe-Fadrosh E.A."/>
            <person name="Kyrpides N.C."/>
            <person name="Woyke T."/>
        </authorList>
    </citation>
    <scope>NUCLEOTIDE SEQUENCE</scope>
    <source>
        <strain evidence="1">GVMAG-S-3300013093-109</strain>
    </source>
</reference>
<proteinExistence type="predicted"/>
<organism evidence="1">
    <name type="scientific">viral metagenome</name>
    <dbReference type="NCBI Taxonomy" id="1070528"/>
    <lineage>
        <taxon>unclassified sequences</taxon>
        <taxon>metagenomes</taxon>
        <taxon>organismal metagenomes</taxon>
    </lineage>
</organism>
<dbReference type="EMBL" id="MN740970">
    <property type="protein sequence ID" value="QHU20674.1"/>
    <property type="molecule type" value="Genomic_DNA"/>
</dbReference>
<dbReference type="AlphaFoldDB" id="A0A6C0KVZ8"/>
<sequence length="231" mass="26899">MLSIASPAIQAHMNRFELIDNHAGWFNLYEEFYVGDGLTPAHDKIDKDTAILRATFQALANAEQLRVRRAIALTDDEYGELFYHEIQILDQNKQVVHTIRGTIDREYARWAPAEEYFMRSALAPSFWDPNQVTVDMVLPLTFPNRPEFLDADGLPLVCPFLRYMDSFYAIPIEIGRNFVTNDFETEEMRPVHSRKRCMERCNVIKEDLMIKCWSPVRVEKLLLAGYDVEDM</sequence>
<name>A0A6C0KVZ8_9ZZZZ</name>
<protein>
    <submittedName>
        <fullName evidence="1">Uncharacterized protein</fullName>
    </submittedName>
</protein>
<accession>A0A6C0KVZ8</accession>